<dbReference type="Proteomes" id="UP000319263">
    <property type="component" value="Chromosome"/>
</dbReference>
<evidence type="ECO:0000256" key="1">
    <source>
        <dbReference type="ARBA" id="ARBA00004236"/>
    </source>
</evidence>
<evidence type="ECO:0000256" key="5">
    <source>
        <dbReference type="ARBA" id="ARBA00023136"/>
    </source>
</evidence>
<evidence type="ECO:0000256" key="3">
    <source>
        <dbReference type="ARBA" id="ARBA00022676"/>
    </source>
</evidence>
<dbReference type="InterPro" id="IPR029044">
    <property type="entry name" value="Nucleotide-diphossugar_trans"/>
</dbReference>
<evidence type="ECO:0000259" key="12">
    <source>
        <dbReference type="Pfam" id="PF00535"/>
    </source>
</evidence>
<feature type="domain" description="Glycosyltransferase 2-like" evidence="12">
    <location>
        <begin position="36"/>
        <end position="159"/>
    </location>
</feature>
<comment type="function">
    <text evidence="6">Catalyzes the glycosylation of 4,4'-diaponeurosporenoate, i.e. the esterification of glucose at the C1'' position with the carboxyl group of 4,4'-diaponeurosporenic acid, to form glycosyl-4,4'-diaponeurosporenoate. This is a step in the biosynthesis of staphyloxanthin, an orange pigment present in most staphylococci strains.</text>
</comment>
<feature type="transmembrane region" description="Helical" evidence="11">
    <location>
        <begin position="236"/>
        <end position="255"/>
    </location>
</feature>
<sequence length="338" mass="37479">MPSGVSQPQRSGGRHHGGVSLPSDRCSEPASSMRFSIVIPARNEAGYLAATLRGLQRQDFPGDYEVIVVDNGSTDETAEIARTWGARVISEERRGVCQARDAGTRAAHGEIVVSTDADTTHPVDWLSRIDRTFRADPRLVAVSGGCRFVGADWWGRAYPVLLFNAVGLCYRLTGWVWYVSAANLSFRRDAWTGYDLRLTQGGDELDQLRRLRRNGRVAFDATLLVDTSARRLMRGFWYSAFVTFLYYYLLGYLLNRVVGRTVLPMAPDIRPAGRSIRSNRPAAAVDRSPVRPRPRTMVAALLAVLTVFMIITPPGRMLADGVADTVHAAVSHHYRTAR</sequence>
<evidence type="ECO:0000313" key="13">
    <source>
        <dbReference type="EMBL" id="QDP97697.1"/>
    </source>
</evidence>
<dbReference type="EMBL" id="CP041692">
    <property type="protein sequence ID" value="QDP97697.1"/>
    <property type="molecule type" value="Genomic_DNA"/>
</dbReference>
<dbReference type="Pfam" id="PF00535">
    <property type="entry name" value="Glycos_transf_2"/>
    <property type="match status" value="1"/>
</dbReference>
<keyword evidence="2" id="KW-1003">Cell membrane</keyword>
<comment type="pathway">
    <text evidence="7">Carotenoid biosynthesis; staphyloxanthin biosynthesis; staphyloxanthin from farnesyl diphosphate: step 4/5.</text>
</comment>
<evidence type="ECO:0000256" key="10">
    <source>
        <dbReference type="SAM" id="MobiDB-lite"/>
    </source>
</evidence>
<dbReference type="CDD" id="cd00761">
    <property type="entry name" value="Glyco_tranf_GTA_type"/>
    <property type="match status" value="1"/>
</dbReference>
<dbReference type="AlphaFoldDB" id="A0A516Q2N2"/>
<evidence type="ECO:0000256" key="2">
    <source>
        <dbReference type="ARBA" id="ARBA00022475"/>
    </source>
</evidence>
<feature type="region of interest" description="Disordered" evidence="10">
    <location>
        <begin position="1"/>
        <end position="28"/>
    </location>
</feature>
<evidence type="ECO:0000256" key="7">
    <source>
        <dbReference type="ARBA" id="ARBA00037904"/>
    </source>
</evidence>
<keyword evidence="11" id="KW-0812">Transmembrane</keyword>
<feature type="transmembrane region" description="Helical" evidence="11">
    <location>
        <begin position="157"/>
        <end position="178"/>
    </location>
</feature>
<dbReference type="SUPFAM" id="SSF53448">
    <property type="entry name" value="Nucleotide-diphospho-sugar transferases"/>
    <property type="match status" value="1"/>
</dbReference>
<dbReference type="Gene3D" id="3.90.550.10">
    <property type="entry name" value="Spore Coat Polysaccharide Biosynthesis Protein SpsA, Chain A"/>
    <property type="match status" value="1"/>
</dbReference>
<name>A0A516Q2N2_9ACTN</name>
<feature type="transmembrane region" description="Helical" evidence="11">
    <location>
        <begin position="297"/>
        <end position="315"/>
    </location>
</feature>
<evidence type="ECO:0000313" key="14">
    <source>
        <dbReference type="Proteomes" id="UP000319263"/>
    </source>
</evidence>
<dbReference type="OrthoDB" id="9797391at2"/>
<protein>
    <recommendedName>
        <fullName evidence="9">4,4'-diaponeurosporenoate glycosyltransferase</fullName>
    </recommendedName>
</protein>
<dbReference type="PANTHER" id="PTHR43646">
    <property type="entry name" value="GLYCOSYLTRANSFERASE"/>
    <property type="match status" value="1"/>
</dbReference>
<evidence type="ECO:0000256" key="9">
    <source>
        <dbReference type="ARBA" id="ARBA00040345"/>
    </source>
</evidence>
<evidence type="ECO:0000256" key="4">
    <source>
        <dbReference type="ARBA" id="ARBA00022679"/>
    </source>
</evidence>
<proteinExistence type="inferred from homology"/>
<evidence type="ECO:0000256" key="11">
    <source>
        <dbReference type="SAM" id="Phobius"/>
    </source>
</evidence>
<evidence type="ECO:0000256" key="8">
    <source>
        <dbReference type="ARBA" id="ARBA00038120"/>
    </source>
</evidence>
<keyword evidence="14" id="KW-1185">Reference proteome</keyword>
<evidence type="ECO:0000256" key="6">
    <source>
        <dbReference type="ARBA" id="ARBA00037281"/>
    </source>
</evidence>
<dbReference type="GO" id="GO:0016757">
    <property type="term" value="F:glycosyltransferase activity"/>
    <property type="evidence" value="ECO:0007669"/>
    <property type="project" value="UniProtKB-KW"/>
</dbReference>
<keyword evidence="5 11" id="KW-0472">Membrane</keyword>
<comment type="similarity">
    <text evidence="8">Belongs to the glycosyltransferase 2 family. CrtQ subfamily.</text>
</comment>
<keyword evidence="3" id="KW-0328">Glycosyltransferase</keyword>
<dbReference type="KEGG" id="mik:FOE78_18875"/>
<dbReference type="PANTHER" id="PTHR43646:SF2">
    <property type="entry name" value="GLYCOSYLTRANSFERASE 2-LIKE DOMAIN-CONTAINING PROTEIN"/>
    <property type="match status" value="1"/>
</dbReference>
<dbReference type="InterPro" id="IPR001173">
    <property type="entry name" value="Glyco_trans_2-like"/>
</dbReference>
<organism evidence="13 14">
    <name type="scientific">Microlunatus elymi</name>
    <dbReference type="NCBI Taxonomy" id="2596828"/>
    <lineage>
        <taxon>Bacteria</taxon>
        <taxon>Bacillati</taxon>
        <taxon>Actinomycetota</taxon>
        <taxon>Actinomycetes</taxon>
        <taxon>Propionibacteriales</taxon>
        <taxon>Propionibacteriaceae</taxon>
        <taxon>Microlunatus</taxon>
    </lineage>
</organism>
<comment type="subcellular location">
    <subcellularLocation>
        <location evidence="1">Cell membrane</location>
    </subcellularLocation>
</comment>
<reference evidence="13 14" key="1">
    <citation type="submission" date="2019-07" db="EMBL/GenBank/DDBJ databases">
        <title>Microlunatus dokdonensis sp. nov. isolated from the rhizospheric soil of the wild plant Elymus tsukushiensis.</title>
        <authorList>
            <person name="Ghim S.-Y."/>
            <person name="Hwang Y.-J."/>
            <person name="Son J.-S."/>
            <person name="Shin J.-H."/>
        </authorList>
    </citation>
    <scope>NUCLEOTIDE SEQUENCE [LARGE SCALE GENOMIC DNA]</scope>
    <source>
        <strain evidence="13 14">KUDC0627</strain>
    </source>
</reference>
<dbReference type="GO" id="GO:0005886">
    <property type="term" value="C:plasma membrane"/>
    <property type="evidence" value="ECO:0007669"/>
    <property type="project" value="UniProtKB-SubCell"/>
</dbReference>
<keyword evidence="4 13" id="KW-0808">Transferase</keyword>
<accession>A0A516Q2N2</accession>
<gene>
    <name evidence="13" type="ORF">FOE78_18875</name>
</gene>
<keyword evidence="11" id="KW-1133">Transmembrane helix</keyword>
<feature type="compositionally biased region" description="Polar residues" evidence="10">
    <location>
        <begin position="1"/>
        <end position="10"/>
    </location>
</feature>